<gene>
    <name evidence="1" type="ORF">FA95DRAFT_1567802</name>
</gene>
<dbReference type="EMBL" id="MU276525">
    <property type="protein sequence ID" value="KAI0038343.1"/>
    <property type="molecule type" value="Genomic_DNA"/>
</dbReference>
<dbReference type="Proteomes" id="UP000814033">
    <property type="component" value="Unassembled WGS sequence"/>
</dbReference>
<protein>
    <submittedName>
        <fullName evidence="1">Uncharacterized protein</fullName>
    </submittedName>
</protein>
<organism evidence="1 2">
    <name type="scientific">Auriscalpium vulgare</name>
    <dbReference type="NCBI Taxonomy" id="40419"/>
    <lineage>
        <taxon>Eukaryota</taxon>
        <taxon>Fungi</taxon>
        <taxon>Dikarya</taxon>
        <taxon>Basidiomycota</taxon>
        <taxon>Agaricomycotina</taxon>
        <taxon>Agaricomycetes</taxon>
        <taxon>Russulales</taxon>
        <taxon>Auriscalpiaceae</taxon>
        <taxon>Auriscalpium</taxon>
    </lineage>
</organism>
<name>A0ACB8R2X8_9AGAM</name>
<keyword evidence="2" id="KW-1185">Reference proteome</keyword>
<accession>A0ACB8R2X8</accession>
<reference evidence="1" key="2">
    <citation type="journal article" date="2022" name="New Phytol.">
        <title>Evolutionary transition to the ectomycorrhizal habit in the genomes of a hyperdiverse lineage of mushroom-forming fungi.</title>
        <authorList>
            <person name="Looney B."/>
            <person name="Miyauchi S."/>
            <person name="Morin E."/>
            <person name="Drula E."/>
            <person name="Courty P.E."/>
            <person name="Kohler A."/>
            <person name="Kuo A."/>
            <person name="LaButti K."/>
            <person name="Pangilinan J."/>
            <person name="Lipzen A."/>
            <person name="Riley R."/>
            <person name="Andreopoulos W."/>
            <person name="He G."/>
            <person name="Johnson J."/>
            <person name="Nolan M."/>
            <person name="Tritt A."/>
            <person name="Barry K.W."/>
            <person name="Grigoriev I.V."/>
            <person name="Nagy L.G."/>
            <person name="Hibbett D."/>
            <person name="Henrissat B."/>
            <person name="Matheny P.B."/>
            <person name="Labbe J."/>
            <person name="Martin F.M."/>
        </authorList>
    </citation>
    <scope>NUCLEOTIDE SEQUENCE</scope>
    <source>
        <strain evidence="1">FP105234-sp</strain>
    </source>
</reference>
<reference evidence="1" key="1">
    <citation type="submission" date="2021-02" db="EMBL/GenBank/DDBJ databases">
        <authorList>
            <consortium name="DOE Joint Genome Institute"/>
            <person name="Ahrendt S."/>
            <person name="Looney B.P."/>
            <person name="Miyauchi S."/>
            <person name="Morin E."/>
            <person name="Drula E."/>
            <person name="Courty P.E."/>
            <person name="Chicoki N."/>
            <person name="Fauchery L."/>
            <person name="Kohler A."/>
            <person name="Kuo A."/>
            <person name="Labutti K."/>
            <person name="Pangilinan J."/>
            <person name="Lipzen A."/>
            <person name="Riley R."/>
            <person name="Andreopoulos W."/>
            <person name="He G."/>
            <person name="Johnson J."/>
            <person name="Barry K.W."/>
            <person name="Grigoriev I.V."/>
            <person name="Nagy L."/>
            <person name="Hibbett D."/>
            <person name="Henrissat B."/>
            <person name="Matheny P.B."/>
            <person name="Labbe J."/>
            <person name="Martin F."/>
        </authorList>
    </citation>
    <scope>NUCLEOTIDE SEQUENCE</scope>
    <source>
        <strain evidence="1">FP105234-sp</strain>
    </source>
</reference>
<sequence length="159" mass="17946">MDLFSTRFRRQPSPSVLRTPRQLRWLFVDLLVNDCVPAPMYLWTKFHHELSLDYILEHATDALGENRALAEMQDYLGEHGKSLEQFGLLSERAAIAAHQMNNEQLAIFTEIVTAAMHDQDLLLFIDGKAGRGKTATAAFAALLYAGGRTTHSTFKVRAR</sequence>
<proteinExistence type="predicted"/>
<evidence type="ECO:0000313" key="2">
    <source>
        <dbReference type="Proteomes" id="UP000814033"/>
    </source>
</evidence>
<comment type="caution">
    <text evidence="1">The sequence shown here is derived from an EMBL/GenBank/DDBJ whole genome shotgun (WGS) entry which is preliminary data.</text>
</comment>
<evidence type="ECO:0000313" key="1">
    <source>
        <dbReference type="EMBL" id="KAI0038343.1"/>
    </source>
</evidence>